<dbReference type="PANTHER" id="PTHR47036:SF1">
    <property type="entry name" value="COBALT-FACTOR III C(17)-METHYLTRANSFERASE-RELATED"/>
    <property type="match status" value="1"/>
</dbReference>
<accession>A0A6J5DCR8</accession>
<evidence type="ECO:0000256" key="5">
    <source>
        <dbReference type="ARBA" id="ARBA00022691"/>
    </source>
</evidence>
<dbReference type="Pfam" id="PF00590">
    <property type="entry name" value="TP_methylase"/>
    <property type="match status" value="1"/>
</dbReference>
<evidence type="ECO:0000313" key="8">
    <source>
        <dbReference type="EMBL" id="CAB3752028.1"/>
    </source>
</evidence>
<dbReference type="RefSeq" id="WP_175225963.1">
    <property type="nucleotide sequence ID" value="NZ_CADIKH010000006.1"/>
</dbReference>
<protein>
    <submittedName>
        <fullName evidence="8">Siroheme synthase</fullName>
        <ecNumber evidence="8">4.99.1.4</ecNumber>
    </submittedName>
</protein>
<dbReference type="InterPro" id="IPR014776">
    <property type="entry name" value="4pyrrole_Mease_sub2"/>
</dbReference>
<dbReference type="Gene3D" id="3.40.50.11220">
    <property type="match status" value="1"/>
</dbReference>
<dbReference type="Pfam" id="PF11760">
    <property type="entry name" value="CbiG_N"/>
    <property type="match status" value="1"/>
</dbReference>
<dbReference type="CDD" id="cd11646">
    <property type="entry name" value="Precorrin_3B_C17_MT"/>
    <property type="match status" value="1"/>
</dbReference>
<reference evidence="8 9" key="1">
    <citation type="submission" date="2020-04" db="EMBL/GenBank/DDBJ databases">
        <authorList>
            <person name="De Canck E."/>
        </authorList>
    </citation>
    <scope>NUCLEOTIDE SEQUENCE [LARGE SCALE GENOMIC DNA]</scope>
    <source>
        <strain evidence="8 9">LMG 29542</strain>
    </source>
</reference>
<keyword evidence="5" id="KW-0949">S-adenosyl-L-methionine</keyword>
<keyword evidence="8" id="KW-0456">Lyase</keyword>
<evidence type="ECO:0000256" key="4">
    <source>
        <dbReference type="ARBA" id="ARBA00022679"/>
    </source>
</evidence>
<dbReference type="NCBIfam" id="TIGR01466">
    <property type="entry name" value="cobJ_cbiH"/>
    <property type="match status" value="1"/>
</dbReference>
<dbReference type="SUPFAM" id="SSF159672">
    <property type="entry name" value="CbiG N-terminal domain-like"/>
    <property type="match status" value="1"/>
</dbReference>
<dbReference type="InterPro" id="IPR035996">
    <property type="entry name" value="4pyrrol_Methylase_sf"/>
</dbReference>
<dbReference type="InterPro" id="IPR014777">
    <property type="entry name" value="4pyrrole_Mease_sub1"/>
</dbReference>
<dbReference type="InterPro" id="IPR006363">
    <property type="entry name" value="Cbl_synth_CobJ/CibH_dom"/>
</dbReference>
<gene>
    <name evidence="8" type="primary">cysG</name>
    <name evidence="8" type="ORF">LMG29542_01652</name>
</gene>
<evidence type="ECO:0000256" key="1">
    <source>
        <dbReference type="ARBA" id="ARBA00004953"/>
    </source>
</evidence>
<dbReference type="PANTHER" id="PTHR47036">
    <property type="entry name" value="COBALT-FACTOR III C(17)-METHYLTRANSFERASE-RELATED"/>
    <property type="match status" value="1"/>
</dbReference>
<dbReference type="InterPro" id="IPR021744">
    <property type="entry name" value="CbiG_N"/>
</dbReference>
<dbReference type="Proteomes" id="UP000494363">
    <property type="component" value="Unassembled WGS sequence"/>
</dbReference>
<evidence type="ECO:0000256" key="2">
    <source>
        <dbReference type="ARBA" id="ARBA00022573"/>
    </source>
</evidence>
<dbReference type="EMBL" id="CADIKH010000006">
    <property type="protein sequence ID" value="CAB3752028.1"/>
    <property type="molecule type" value="Genomic_DNA"/>
</dbReference>
<sequence>MARLTPPALVMLGSGALATARRLQACYPDARVHGLRGRVEAQACNIVYDELGAHLRELYTSGTPIIALCAAGIVIRCVAPLLANKGAEPPVLAVAEDGSAVVPLLGGLTGVNVMAREIAAALGVPPAITTSGELRFGTCVLNPPEGYALASLAQGKRFVSDLLAGESTRVEGDAHWLDDAQLPRAEHAQRAIRITPRVWNGNTDELVIHPRSVVVALADGEDTVQRVREALAAHGLSPLALAAIVAPATCIGDETLAHAAETLDAPLRFAPVVPGGDDLPARPTPRALLGAALQSNCAIVDAASGLALAIADQPIDAHTVGRARGQLTVIGLGPGSADLMVPAARAALAQATDILGYATYVEMAGPFRADQRVHPTDNREEMQRARHAFELASGGRRVVMVSSGDPGVFAMASAVLEALETSDGRDWADVELAIVPGVSAALATAAQAGAPLGHDFCVLSLSDNLKPWSIIETRIAHAAQADLVMAFYNPVSRARPWQLDKALDIVRTARAPETKVVLGRDIGRPGASLVTTTLGELRSADVDMRTMVIIGSSTTRGFARPSARGTQREWVYTPRWYR</sequence>
<dbReference type="InterPro" id="IPR000878">
    <property type="entry name" value="4pyrrol_Mease"/>
</dbReference>
<dbReference type="InterPro" id="IPR051810">
    <property type="entry name" value="Precorrin_MeTrfase"/>
</dbReference>
<name>A0A6J5DCR8_9BURK</name>
<comment type="pathway">
    <text evidence="1">Cofactor biosynthesis; adenosylcobalamin biosynthesis.</text>
</comment>
<dbReference type="GO" id="GO:0009236">
    <property type="term" value="P:cobalamin biosynthetic process"/>
    <property type="evidence" value="ECO:0007669"/>
    <property type="project" value="UniProtKB-UniPathway"/>
</dbReference>
<dbReference type="InterPro" id="IPR038029">
    <property type="entry name" value="GbiG_N_sf"/>
</dbReference>
<feature type="domain" description="Cobalamin synthesis G N-terminal" evidence="7">
    <location>
        <begin position="54"/>
        <end position="132"/>
    </location>
</feature>
<evidence type="ECO:0000256" key="3">
    <source>
        <dbReference type="ARBA" id="ARBA00022603"/>
    </source>
</evidence>
<proteinExistence type="predicted"/>
<keyword evidence="3" id="KW-0489">Methyltransferase</keyword>
<feature type="domain" description="Tetrapyrrole methylase" evidence="6">
    <location>
        <begin position="327"/>
        <end position="537"/>
    </location>
</feature>
<dbReference type="Gene3D" id="3.30.950.10">
    <property type="entry name" value="Methyltransferase, Cobalt-precorrin-4 Transmethylase, Domain 2"/>
    <property type="match status" value="1"/>
</dbReference>
<dbReference type="Gene3D" id="3.40.1010.10">
    <property type="entry name" value="Cobalt-precorrin-4 Transmethylase, Domain 1"/>
    <property type="match status" value="1"/>
</dbReference>
<keyword evidence="4" id="KW-0808">Transferase</keyword>
<dbReference type="UniPathway" id="UPA00148"/>
<keyword evidence="2" id="KW-0169">Cobalamin biosynthesis</keyword>
<keyword evidence="9" id="KW-1185">Reference proteome</keyword>
<evidence type="ECO:0000259" key="7">
    <source>
        <dbReference type="Pfam" id="PF11760"/>
    </source>
</evidence>
<organism evidence="8 9">
    <name type="scientific">Paraburkholderia humisilvae</name>
    <dbReference type="NCBI Taxonomy" id="627669"/>
    <lineage>
        <taxon>Bacteria</taxon>
        <taxon>Pseudomonadati</taxon>
        <taxon>Pseudomonadota</taxon>
        <taxon>Betaproteobacteria</taxon>
        <taxon>Burkholderiales</taxon>
        <taxon>Burkholderiaceae</taxon>
        <taxon>Paraburkholderia</taxon>
    </lineage>
</organism>
<dbReference type="GO" id="GO:0051266">
    <property type="term" value="F:sirohydrochlorin ferrochelatase activity"/>
    <property type="evidence" value="ECO:0007669"/>
    <property type="project" value="UniProtKB-EC"/>
</dbReference>
<dbReference type="SUPFAM" id="SSF53790">
    <property type="entry name" value="Tetrapyrrole methylase"/>
    <property type="match status" value="1"/>
</dbReference>
<dbReference type="AlphaFoldDB" id="A0A6J5DCR8"/>
<evidence type="ECO:0000259" key="6">
    <source>
        <dbReference type="Pfam" id="PF00590"/>
    </source>
</evidence>
<evidence type="ECO:0000313" key="9">
    <source>
        <dbReference type="Proteomes" id="UP000494363"/>
    </source>
</evidence>
<dbReference type="GO" id="GO:0032259">
    <property type="term" value="P:methylation"/>
    <property type="evidence" value="ECO:0007669"/>
    <property type="project" value="UniProtKB-KW"/>
</dbReference>
<dbReference type="EC" id="4.99.1.4" evidence="8"/>
<dbReference type="GO" id="GO:0008168">
    <property type="term" value="F:methyltransferase activity"/>
    <property type="evidence" value="ECO:0007669"/>
    <property type="project" value="UniProtKB-KW"/>
</dbReference>